<reference evidence="3" key="1">
    <citation type="submission" date="2016-11" db="EMBL/GenBank/DDBJ databases">
        <authorList>
            <person name="Varghese N."/>
            <person name="Submissions S."/>
        </authorList>
    </citation>
    <scope>NUCLEOTIDE SEQUENCE [LARGE SCALE GENOMIC DNA]</scope>
    <source>
        <strain evidence="3">DSM 15449</strain>
    </source>
</reference>
<keyword evidence="1" id="KW-0812">Transmembrane</keyword>
<sequence>MSLGIFLGAYFLWNSYVFVAMGRDKRRAKLNRWRISEARLLFMGAMLGGVGLYAGMKYFHHKTTRLKFTMGAPLLILVNLILIGTFYYLWGFGLKLY</sequence>
<evidence type="ECO:0000313" key="2">
    <source>
        <dbReference type="EMBL" id="SHH97489.1"/>
    </source>
</evidence>
<name>A0A1M5XCM0_9FIRM</name>
<dbReference type="OrthoDB" id="1698854at2"/>
<dbReference type="EMBL" id="FQXJ01000006">
    <property type="protein sequence ID" value="SHH97489.1"/>
    <property type="molecule type" value="Genomic_DNA"/>
</dbReference>
<dbReference type="STRING" id="1121420.SAMN02746098_01935"/>
<dbReference type="Pfam" id="PF06961">
    <property type="entry name" value="DUF1294"/>
    <property type="match status" value="1"/>
</dbReference>
<feature type="transmembrane region" description="Helical" evidence="1">
    <location>
        <begin position="38"/>
        <end position="56"/>
    </location>
</feature>
<accession>A0A1M5XCM0</accession>
<feature type="transmembrane region" description="Helical" evidence="1">
    <location>
        <begin position="68"/>
        <end position="90"/>
    </location>
</feature>
<dbReference type="RefSeq" id="WP_073029533.1">
    <property type="nucleotide sequence ID" value="NZ_FQXJ01000006.1"/>
</dbReference>
<evidence type="ECO:0000313" key="3">
    <source>
        <dbReference type="Proteomes" id="UP000183954"/>
    </source>
</evidence>
<keyword evidence="1" id="KW-0472">Membrane</keyword>
<gene>
    <name evidence="2" type="ORF">SAMN02746098_01935</name>
</gene>
<dbReference type="InterPro" id="IPR010718">
    <property type="entry name" value="DUF1294"/>
</dbReference>
<keyword evidence="3" id="KW-1185">Reference proteome</keyword>
<protein>
    <submittedName>
        <fullName evidence="2">Uncharacterized membrane protein YsdA, DUF1294 family</fullName>
    </submittedName>
</protein>
<keyword evidence="1" id="KW-1133">Transmembrane helix</keyword>
<dbReference type="AlphaFoldDB" id="A0A1M5XCM0"/>
<evidence type="ECO:0000256" key="1">
    <source>
        <dbReference type="SAM" id="Phobius"/>
    </source>
</evidence>
<proteinExistence type="predicted"/>
<organism evidence="2 3">
    <name type="scientific">Desulfosporosinus lacus DSM 15449</name>
    <dbReference type="NCBI Taxonomy" id="1121420"/>
    <lineage>
        <taxon>Bacteria</taxon>
        <taxon>Bacillati</taxon>
        <taxon>Bacillota</taxon>
        <taxon>Clostridia</taxon>
        <taxon>Eubacteriales</taxon>
        <taxon>Desulfitobacteriaceae</taxon>
        <taxon>Desulfosporosinus</taxon>
    </lineage>
</organism>
<dbReference type="Proteomes" id="UP000183954">
    <property type="component" value="Unassembled WGS sequence"/>
</dbReference>